<dbReference type="Proteomes" id="UP001215503">
    <property type="component" value="Unassembled WGS sequence"/>
</dbReference>
<accession>A0ABT5YMT5</accession>
<dbReference type="EMBL" id="JARHUD010000005">
    <property type="protein sequence ID" value="MDF2096244.1"/>
    <property type="molecule type" value="Genomic_DNA"/>
</dbReference>
<organism evidence="3 4">
    <name type="scientific">Aquibaculum arenosum</name>
    <dbReference type="NCBI Taxonomy" id="3032591"/>
    <lineage>
        <taxon>Bacteria</taxon>
        <taxon>Pseudomonadati</taxon>
        <taxon>Pseudomonadota</taxon>
        <taxon>Alphaproteobacteria</taxon>
        <taxon>Rhodospirillales</taxon>
        <taxon>Rhodovibrionaceae</taxon>
        <taxon>Aquibaculum</taxon>
    </lineage>
</organism>
<dbReference type="RefSeq" id="WP_275822467.1">
    <property type="nucleotide sequence ID" value="NZ_JARHUD010000005.1"/>
</dbReference>
<evidence type="ECO:0000256" key="1">
    <source>
        <dbReference type="ARBA" id="ARBA00023002"/>
    </source>
</evidence>
<dbReference type="PANTHER" id="PTHR13847">
    <property type="entry name" value="SARCOSINE DEHYDROGENASE-RELATED"/>
    <property type="match status" value="1"/>
</dbReference>
<gene>
    <name evidence="3" type="ORF">P2G67_09680</name>
</gene>
<feature type="domain" description="FAD dependent oxidoreductase" evidence="2">
    <location>
        <begin position="6"/>
        <end position="346"/>
    </location>
</feature>
<dbReference type="Gene3D" id="3.50.50.60">
    <property type="entry name" value="FAD/NAD(P)-binding domain"/>
    <property type="match status" value="1"/>
</dbReference>
<dbReference type="Pfam" id="PF01266">
    <property type="entry name" value="DAO"/>
    <property type="match status" value="1"/>
</dbReference>
<evidence type="ECO:0000313" key="3">
    <source>
        <dbReference type="EMBL" id="MDF2096244.1"/>
    </source>
</evidence>
<evidence type="ECO:0000259" key="2">
    <source>
        <dbReference type="Pfam" id="PF01266"/>
    </source>
</evidence>
<reference evidence="3 4" key="1">
    <citation type="submission" date="2023-03" db="EMBL/GenBank/DDBJ databases">
        <title>Fodinicurvata sp. CAU 1616 isolated from sea sendiment.</title>
        <authorList>
            <person name="Kim W."/>
        </authorList>
    </citation>
    <scope>NUCLEOTIDE SEQUENCE [LARGE SCALE GENOMIC DNA]</scope>
    <source>
        <strain evidence="3 4">CAU 1616</strain>
    </source>
</reference>
<protein>
    <submittedName>
        <fullName evidence="3">FAD-binding oxidoreductase</fullName>
    </submittedName>
</protein>
<dbReference type="Gene3D" id="3.30.9.10">
    <property type="entry name" value="D-Amino Acid Oxidase, subunit A, domain 2"/>
    <property type="match status" value="1"/>
</dbReference>
<keyword evidence="4" id="KW-1185">Reference proteome</keyword>
<dbReference type="PANTHER" id="PTHR13847:SF287">
    <property type="entry name" value="FAD-DEPENDENT OXIDOREDUCTASE DOMAIN-CONTAINING PROTEIN 1"/>
    <property type="match status" value="1"/>
</dbReference>
<evidence type="ECO:0000313" key="4">
    <source>
        <dbReference type="Proteomes" id="UP001215503"/>
    </source>
</evidence>
<dbReference type="InterPro" id="IPR006076">
    <property type="entry name" value="FAD-dep_OxRdtase"/>
</dbReference>
<keyword evidence="1" id="KW-0560">Oxidoreductase</keyword>
<comment type="caution">
    <text evidence="3">The sequence shown here is derived from an EMBL/GenBank/DDBJ whole genome shotgun (WGS) entry which is preliminary data.</text>
</comment>
<dbReference type="SUPFAM" id="SSF51905">
    <property type="entry name" value="FAD/NAD(P)-binding domain"/>
    <property type="match status" value="1"/>
</dbReference>
<proteinExistence type="predicted"/>
<sequence>MSESYDIIVVGAGIAGASAAARLAADARVLLLEREEQPGYHSTGRSAAMYIVNYGPPDVRALSIAGREFFLGPPEGFADTPLVSPRGVLMLAHPGQEAILDKELAASVGMEAISPETARELVPLLRPEAVAAAGYESDAQDIDVAALHQGFLRLFRARGGQMQLRAPLDSAKRKSGVWEVTTPAGTFEAPILINAAGAWADLTAEAAGVRPLGIQPKRRTALIIDGAPGEPGSARWPLMADCGETWYCRPEATRKLLVSPADATPTEPCDARPEELDVALAVDRFQQAVDLPVQRIEHSWAGLRSFSPDGSLVIGFDAEAEGFFWMAGQGGYGIQTSPGASALAAALVRKESLPSYLTAAGVDPQALSPARFRR</sequence>
<dbReference type="InterPro" id="IPR036188">
    <property type="entry name" value="FAD/NAD-bd_sf"/>
</dbReference>
<name>A0ABT5YMT5_9PROT</name>